<dbReference type="HOGENOM" id="CLU_3236760_0_0_10"/>
<protein>
    <submittedName>
        <fullName evidence="1">Uncharacterized protein</fullName>
    </submittedName>
</protein>
<dbReference type="STRING" id="592029.DDD_2359"/>
<reference evidence="1 2" key="1">
    <citation type="journal article" date="2013" name="Genome Biol. Evol.">
        <title>Genomic makeup of the marine flavobacterium Nonlabens (Donghaeana) dokdonensis DSW-6 and identification of a novel class of rhodopsins.</title>
        <authorList>
            <person name="Kwon S.K."/>
            <person name="Kim B.K."/>
            <person name="Song J.Y."/>
            <person name="Kwak M.J."/>
            <person name="Lee C.H."/>
            <person name="Yoon J.H."/>
            <person name="Oh T.K."/>
            <person name="Kim J.F."/>
        </authorList>
    </citation>
    <scope>NUCLEOTIDE SEQUENCE [LARGE SCALE GENOMIC DNA]</scope>
    <source>
        <strain evidence="2">DSM 17205 / KCTC 12402 / DSW-6</strain>
    </source>
</reference>
<dbReference type="KEGG" id="ndo:DDD_2359"/>
<sequence length="43" mass="5073">MIEPNIEIINKIKKSDCFYSAFAKARQKQAIQYYFTTTDLNLL</sequence>
<evidence type="ECO:0000313" key="2">
    <source>
        <dbReference type="Proteomes" id="UP000011173"/>
    </source>
</evidence>
<evidence type="ECO:0000313" key="1">
    <source>
        <dbReference type="EMBL" id="AGC77486.1"/>
    </source>
</evidence>
<proteinExistence type="predicted"/>
<accession>L7WC40</accession>
<dbReference type="EMBL" id="CP001397">
    <property type="protein sequence ID" value="AGC77486.1"/>
    <property type="molecule type" value="Genomic_DNA"/>
</dbReference>
<gene>
    <name evidence="1" type="ordered locus">DDD_2359</name>
</gene>
<dbReference type="Proteomes" id="UP000011173">
    <property type="component" value="Chromosome"/>
</dbReference>
<dbReference type="AlphaFoldDB" id="L7WC40"/>
<organism evidence="1 2">
    <name type="scientific">Nonlabens dokdonensis (strain DSM 17205 / KCTC 12402 / DSW-6)</name>
    <name type="common">Donghaeana dokdonensis</name>
    <dbReference type="NCBI Taxonomy" id="592029"/>
    <lineage>
        <taxon>Bacteria</taxon>
        <taxon>Pseudomonadati</taxon>
        <taxon>Bacteroidota</taxon>
        <taxon>Flavobacteriia</taxon>
        <taxon>Flavobacteriales</taxon>
        <taxon>Flavobacteriaceae</taxon>
        <taxon>Nonlabens</taxon>
    </lineage>
</organism>
<name>L7WC40_NONDD</name>
<dbReference type="PATRIC" id="fig|592029.3.peg.2336"/>